<evidence type="ECO:0000256" key="3">
    <source>
        <dbReference type="ARBA" id="ARBA00022737"/>
    </source>
</evidence>
<sequence length="274" mass="28962">MPGWSDDDRSEAAAEAEPRAPLKLHCAREEKGPNHATSSNSNIFPLRHSEPPDGMASAVAAPGSNAVAQKVTPNQSLYIQNLPEKLQKPDLKRNLYMLLSTYGPVLDITALKTAKMRGQAHVLFRDVNSATQVMRHCQGYEFFGREMKISYAKSRSNTLAKLTGTFHEEQVSKAAAPNASTTNAIAPPSSFPAPPGSTNAPPSGLPPPPGLPAKPNGQPAKPPAVEAAKAGAENAPSPASTAGQKRQREESDDEGGDAPMDEDSGGEMEMSDSD</sequence>
<protein>
    <recommendedName>
        <fullName evidence="8">RRM domain-containing protein</fullName>
    </recommendedName>
</protein>
<organism evidence="9 10">
    <name type="scientific">Pseudocercospora musae</name>
    <dbReference type="NCBI Taxonomy" id="113226"/>
    <lineage>
        <taxon>Eukaryota</taxon>
        <taxon>Fungi</taxon>
        <taxon>Dikarya</taxon>
        <taxon>Ascomycota</taxon>
        <taxon>Pezizomycotina</taxon>
        <taxon>Dothideomycetes</taxon>
        <taxon>Dothideomycetidae</taxon>
        <taxon>Mycosphaerellales</taxon>
        <taxon>Mycosphaerellaceae</taxon>
        <taxon>Pseudocercospora</taxon>
    </lineage>
</organism>
<dbReference type="Proteomes" id="UP000073492">
    <property type="component" value="Unassembled WGS sequence"/>
</dbReference>
<feature type="compositionally biased region" description="Pro residues" evidence="7">
    <location>
        <begin position="203"/>
        <end position="212"/>
    </location>
</feature>
<dbReference type="GO" id="GO:0005634">
    <property type="term" value="C:nucleus"/>
    <property type="evidence" value="ECO:0007669"/>
    <property type="project" value="UniProtKB-SubCell"/>
</dbReference>
<feature type="region of interest" description="Disordered" evidence="7">
    <location>
        <begin position="1"/>
        <end position="58"/>
    </location>
</feature>
<feature type="domain" description="RRM" evidence="8">
    <location>
        <begin position="75"/>
        <end position="154"/>
    </location>
</feature>
<evidence type="ECO:0000256" key="1">
    <source>
        <dbReference type="ARBA" id="ARBA00004123"/>
    </source>
</evidence>
<keyword evidence="2" id="KW-0507">mRNA processing</keyword>
<dbReference type="GO" id="GO:0005737">
    <property type="term" value="C:cytoplasm"/>
    <property type="evidence" value="ECO:0007669"/>
    <property type="project" value="TreeGrafter"/>
</dbReference>
<feature type="region of interest" description="Disordered" evidence="7">
    <location>
        <begin position="172"/>
        <end position="274"/>
    </location>
</feature>
<feature type="compositionally biased region" description="Acidic residues" evidence="7">
    <location>
        <begin position="250"/>
        <end position="274"/>
    </location>
</feature>
<evidence type="ECO:0000256" key="6">
    <source>
        <dbReference type="PROSITE-ProRule" id="PRU00176"/>
    </source>
</evidence>
<evidence type="ECO:0000313" key="10">
    <source>
        <dbReference type="Proteomes" id="UP000073492"/>
    </source>
</evidence>
<dbReference type="FunFam" id="3.30.70.330:FF:000039">
    <property type="entry name" value="U1 small nuclear ribonucleoprotein A"/>
    <property type="match status" value="1"/>
</dbReference>
<dbReference type="GO" id="GO:0006397">
    <property type="term" value="P:mRNA processing"/>
    <property type="evidence" value="ECO:0007669"/>
    <property type="project" value="UniProtKB-KW"/>
</dbReference>
<evidence type="ECO:0000256" key="4">
    <source>
        <dbReference type="ARBA" id="ARBA00022884"/>
    </source>
</evidence>
<evidence type="ECO:0000313" key="9">
    <source>
        <dbReference type="EMBL" id="KXT13132.1"/>
    </source>
</evidence>
<feature type="compositionally biased region" description="Low complexity" evidence="7">
    <location>
        <begin position="213"/>
        <end position="239"/>
    </location>
</feature>
<name>A0A139IEY6_9PEZI</name>
<dbReference type="AlphaFoldDB" id="A0A139IEY6"/>
<dbReference type="InterPro" id="IPR035979">
    <property type="entry name" value="RBD_domain_sf"/>
</dbReference>
<comment type="caution">
    <text evidence="9">The sequence shown here is derived from an EMBL/GenBank/DDBJ whole genome shotgun (WGS) entry which is preliminary data.</text>
</comment>
<dbReference type="InterPro" id="IPR050374">
    <property type="entry name" value="RRT5_SRSF_SR"/>
</dbReference>
<dbReference type="Pfam" id="PF00076">
    <property type="entry name" value="RRM_1"/>
    <property type="match status" value="1"/>
</dbReference>
<dbReference type="PANTHER" id="PTHR23003">
    <property type="entry name" value="RNA RECOGNITION MOTIF RRM DOMAIN CONTAINING PROTEIN"/>
    <property type="match status" value="1"/>
</dbReference>
<keyword evidence="3" id="KW-0677">Repeat</keyword>
<dbReference type="PANTHER" id="PTHR23003:SF62">
    <property type="entry name" value="SERINE_ARGININE (SR)-TYPE SHUTTLING MRNA BINDING PROTEIN NPL3"/>
    <property type="match status" value="1"/>
</dbReference>
<dbReference type="InterPro" id="IPR000504">
    <property type="entry name" value="RRM_dom"/>
</dbReference>
<dbReference type="InterPro" id="IPR012677">
    <property type="entry name" value="Nucleotide-bd_a/b_plait_sf"/>
</dbReference>
<dbReference type="STRING" id="113226.A0A139IEY6"/>
<dbReference type="Gene3D" id="3.30.70.330">
    <property type="match status" value="1"/>
</dbReference>
<dbReference type="GO" id="GO:0003729">
    <property type="term" value="F:mRNA binding"/>
    <property type="evidence" value="ECO:0007669"/>
    <property type="project" value="TreeGrafter"/>
</dbReference>
<keyword evidence="10" id="KW-1185">Reference proteome</keyword>
<keyword evidence="5" id="KW-0539">Nucleus</keyword>
<evidence type="ECO:0000259" key="8">
    <source>
        <dbReference type="PROSITE" id="PS50102"/>
    </source>
</evidence>
<dbReference type="OrthoDB" id="277802at2759"/>
<feature type="compositionally biased region" description="Basic and acidic residues" evidence="7">
    <location>
        <begin position="1"/>
        <end position="33"/>
    </location>
</feature>
<evidence type="ECO:0000256" key="7">
    <source>
        <dbReference type="SAM" id="MobiDB-lite"/>
    </source>
</evidence>
<gene>
    <name evidence="9" type="ORF">AC579_5623</name>
</gene>
<evidence type="ECO:0000256" key="5">
    <source>
        <dbReference type="ARBA" id="ARBA00023242"/>
    </source>
</evidence>
<dbReference type="SUPFAM" id="SSF54928">
    <property type="entry name" value="RNA-binding domain, RBD"/>
    <property type="match status" value="1"/>
</dbReference>
<keyword evidence="4 6" id="KW-0694">RNA-binding</keyword>
<dbReference type="PROSITE" id="PS50102">
    <property type="entry name" value="RRM"/>
    <property type="match status" value="1"/>
</dbReference>
<evidence type="ECO:0000256" key="2">
    <source>
        <dbReference type="ARBA" id="ARBA00022664"/>
    </source>
</evidence>
<comment type="subcellular location">
    <subcellularLocation>
        <location evidence="1">Nucleus</location>
    </subcellularLocation>
</comment>
<dbReference type="EMBL" id="LFZO01000128">
    <property type="protein sequence ID" value="KXT13132.1"/>
    <property type="molecule type" value="Genomic_DNA"/>
</dbReference>
<dbReference type="CDD" id="cd12246">
    <property type="entry name" value="RRM1_U1A_like"/>
    <property type="match status" value="1"/>
</dbReference>
<proteinExistence type="predicted"/>
<reference evidence="9 10" key="1">
    <citation type="submission" date="2015-07" db="EMBL/GenBank/DDBJ databases">
        <title>Comparative genomics of the Sigatoka disease complex on banana suggests a link between parallel evolutionary changes in Pseudocercospora fijiensis and Pseudocercospora eumusae and increased virulence on the banana host.</title>
        <authorList>
            <person name="Chang T.-C."/>
            <person name="Salvucci A."/>
            <person name="Crous P.W."/>
            <person name="Stergiopoulos I."/>
        </authorList>
    </citation>
    <scope>NUCLEOTIDE SEQUENCE [LARGE SCALE GENOMIC DNA]</scope>
    <source>
        <strain evidence="9 10">CBS 116634</strain>
    </source>
</reference>
<dbReference type="SMART" id="SM00360">
    <property type="entry name" value="RRM"/>
    <property type="match status" value="1"/>
</dbReference>
<accession>A0A139IEY6</accession>